<sequence>MSFQNGEQLLQDLSATNLNLNEHVIEKPPNGDQGNKKDKSNNCKELQNIAYKTKRFNGTEIVPLIVNTNNSTLSNFLNNETIANEKENWCKLDKTQKVKKLVNYVEHLENKYTLSSEESNKCKSYLIKCLERKALSKAKDVNYDKIGGTILDIPHLLFDINARSFLLRKDDKHVSTVKSLPLDKKLKVKTIKIHENGA</sequence>
<dbReference type="EMBL" id="MN739379">
    <property type="protein sequence ID" value="QHT01637.1"/>
    <property type="molecule type" value="Genomic_DNA"/>
</dbReference>
<evidence type="ECO:0000313" key="1">
    <source>
        <dbReference type="EMBL" id="QHT01637.1"/>
    </source>
</evidence>
<proteinExistence type="predicted"/>
<organism evidence="1">
    <name type="scientific">viral metagenome</name>
    <dbReference type="NCBI Taxonomy" id="1070528"/>
    <lineage>
        <taxon>unclassified sequences</taxon>
        <taxon>metagenomes</taxon>
        <taxon>organismal metagenomes</taxon>
    </lineage>
</organism>
<accession>A0A6C0CBB5</accession>
<reference evidence="1" key="1">
    <citation type="journal article" date="2020" name="Nature">
        <title>Giant virus diversity and host interactions through global metagenomics.</title>
        <authorList>
            <person name="Schulz F."/>
            <person name="Roux S."/>
            <person name="Paez-Espino D."/>
            <person name="Jungbluth S."/>
            <person name="Walsh D.A."/>
            <person name="Denef V.J."/>
            <person name="McMahon K.D."/>
            <person name="Konstantinidis K.T."/>
            <person name="Eloe-Fadrosh E.A."/>
            <person name="Kyrpides N.C."/>
            <person name="Woyke T."/>
        </authorList>
    </citation>
    <scope>NUCLEOTIDE SEQUENCE</scope>
    <source>
        <strain evidence="1">GVMAG-M-3300020523-10</strain>
    </source>
</reference>
<name>A0A6C0CBB5_9ZZZZ</name>
<dbReference type="AlphaFoldDB" id="A0A6C0CBB5"/>
<protein>
    <submittedName>
        <fullName evidence="1">Uncharacterized protein</fullName>
    </submittedName>
</protein>